<reference evidence="2" key="1">
    <citation type="submission" date="2023-07" db="EMBL/GenBank/DDBJ databases">
        <title>Comparative genomics of wheat-associated soil bacteria to identify genetic determinants of phenazine resistance.</title>
        <authorList>
            <person name="Mouncey N."/>
        </authorList>
    </citation>
    <scope>NUCLEOTIDE SEQUENCE</scope>
    <source>
        <strain evidence="2">V4I22</strain>
    </source>
</reference>
<accession>A0AAW8FUA8</accession>
<sequence>MASAQPPPVDTREKGDRGLREYGREVGPPRHRLPVHDGFGVVGPLQHGDGRGAGGCRVEAGDGFGDGQQACRVGGAGLTGTHGAGEEGSDGGPQVADRREGPLVGDEGRGVRQRLGMLPDPGGETREVGQVVGDATMSVVPDGEGQVQGETGIPVDRVLHTANDRFRRIH</sequence>
<feature type="region of interest" description="Disordered" evidence="1">
    <location>
        <begin position="75"/>
        <end position="108"/>
    </location>
</feature>
<evidence type="ECO:0000313" key="3">
    <source>
        <dbReference type="Proteomes" id="UP001234216"/>
    </source>
</evidence>
<protein>
    <submittedName>
        <fullName evidence="2">Uncharacterized protein</fullName>
    </submittedName>
</protein>
<feature type="region of interest" description="Disordered" evidence="1">
    <location>
        <begin position="1"/>
        <end position="54"/>
    </location>
</feature>
<name>A0AAW8FUA8_9ACTN</name>
<gene>
    <name evidence="2" type="ORF">QFZ22_009025</name>
</gene>
<comment type="caution">
    <text evidence="2">The sequence shown here is derived from an EMBL/GenBank/DDBJ whole genome shotgun (WGS) entry which is preliminary data.</text>
</comment>
<evidence type="ECO:0000313" key="2">
    <source>
        <dbReference type="EMBL" id="MDQ0913040.1"/>
    </source>
</evidence>
<dbReference type="Proteomes" id="UP001234216">
    <property type="component" value="Unassembled WGS sequence"/>
</dbReference>
<dbReference type="AlphaFoldDB" id="A0AAW8FUA8"/>
<feature type="compositionally biased region" description="Basic and acidic residues" evidence="1">
    <location>
        <begin position="10"/>
        <end position="28"/>
    </location>
</feature>
<dbReference type="EMBL" id="JAUSZV010000005">
    <property type="protein sequence ID" value="MDQ0913040.1"/>
    <property type="molecule type" value="Genomic_DNA"/>
</dbReference>
<organism evidence="2 3">
    <name type="scientific">Streptomyces canus</name>
    <dbReference type="NCBI Taxonomy" id="58343"/>
    <lineage>
        <taxon>Bacteria</taxon>
        <taxon>Bacillati</taxon>
        <taxon>Actinomycetota</taxon>
        <taxon>Actinomycetes</taxon>
        <taxon>Kitasatosporales</taxon>
        <taxon>Streptomycetaceae</taxon>
        <taxon>Streptomyces</taxon>
        <taxon>Streptomyces aurantiacus group</taxon>
    </lineage>
</organism>
<evidence type="ECO:0000256" key="1">
    <source>
        <dbReference type="SAM" id="MobiDB-lite"/>
    </source>
</evidence>
<feature type="compositionally biased region" description="Basic and acidic residues" evidence="1">
    <location>
        <begin position="96"/>
        <end position="108"/>
    </location>
</feature>
<proteinExistence type="predicted"/>